<protein>
    <submittedName>
        <fullName evidence="4">Acyltransferase</fullName>
        <ecNumber evidence="4">2.3.1.-</ecNumber>
    </submittedName>
</protein>
<dbReference type="GO" id="GO:0016746">
    <property type="term" value="F:acyltransferase activity"/>
    <property type="evidence" value="ECO:0007669"/>
    <property type="project" value="UniProtKB-KW"/>
</dbReference>
<dbReference type="PANTHER" id="PTHR43300">
    <property type="entry name" value="ACETYLTRANSFERASE"/>
    <property type="match status" value="1"/>
</dbReference>
<dbReference type="InterPro" id="IPR050179">
    <property type="entry name" value="Trans_hexapeptide_repeat"/>
</dbReference>
<dbReference type="EMBL" id="JBBUTH010000003">
    <property type="protein sequence ID" value="MEK8049893.1"/>
    <property type="molecule type" value="Genomic_DNA"/>
</dbReference>
<dbReference type="InterPro" id="IPR011004">
    <property type="entry name" value="Trimer_LpxA-like_sf"/>
</dbReference>
<dbReference type="Gene3D" id="2.160.10.10">
    <property type="entry name" value="Hexapeptide repeat proteins"/>
    <property type="match status" value="1"/>
</dbReference>
<evidence type="ECO:0000256" key="2">
    <source>
        <dbReference type="ARBA" id="ARBA00022679"/>
    </source>
</evidence>
<sequence length="188" mass="20330">MAYYTDVELRSLGLARFGHDVKISTKASLYNCGRISLGNHVRIDDFCVLSAGEGGIEIGDYVHIAVFCSVMGTGRITFEDFSGLSSRVSIYSSNDDYSGERLTNPTVPGEFTGVTKADVKLCRHVIVGAGAVILPGVVLHEGAAIGSLSLVRRDCDPFTIYSGVPAKRIAERSRGLLTQERQLRERGD</sequence>
<dbReference type="RefSeq" id="WP_341409564.1">
    <property type="nucleotide sequence ID" value="NZ_JBBUTH010000003.1"/>
</dbReference>
<evidence type="ECO:0000313" key="4">
    <source>
        <dbReference type="EMBL" id="MEK8049893.1"/>
    </source>
</evidence>
<keyword evidence="3 4" id="KW-0012">Acyltransferase</keyword>
<gene>
    <name evidence="4" type="ORF">AACH10_06565</name>
</gene>
<evidence type="ECO:0000313" key="5">
    <source>
        <dbReference type="Proteomes" id="UP001365405"/>
    </source>
</evidence>
<dbReference type="SUPFAM" id="SSF51161">
    <property type="entry name" value="Trimeric LpxA-like enzymes"/>
    <property type="match status" value="1"/>
</dbReference>
<comment type="similarity">
    <text evidence="1">Belongs to the transferase hexapeptide repeat family.</text>
</comment>
<dbReference type="CDD" id="cd04647">
    <property type="entry name" value="LbH_MAT_like"/>
    <property type="match status" value="1"/>
</dbReference>
<organism evidence="4 5">
    <name type="scientific">Pseudaquabacterium inlustre</name>
    <dbReference type="NCBI Taxonomy" id="2984192"/>
    <lineage>
        <taxon>Bacteria</taxon>
        <taxon>Pseudomonadati</taxon>
        <taxon>Pseudomonadota</taxon>
        <taxon>Betaproteobacteria</taxon>
        <taxon>Burkholderiales</taxon>
        <taxon>Sphaerotilaceae</taxon>
        <taxon>Pseudaquabacterium</taxon>
    </lineage>
</organism>
<dbReference type="PANTHER" id="PTHR43300:SF12">
    <property type="entry name" value="CHLORAMPHENICOL ACETYLTRANSFERASE"/>
    <property type="match status" value="1"/>
</dbReference>
<reference evidence="4 5" key="1">
    <citation type="submission" date="2024-04" db="EMBL/GenBank/DDBJ databases">
        <title>Novel species of the genus Ideonella isolated from streams.</title>
        <authorList>
            <person name="Lu H."/>
        </authorList>
    </citation>
    <scope>NUCLEOTIDE SEQUENCE [LARGE SCALE GENOMIC DNA]</scope>
    <source>
        <strain evidence="4 5">DXS22W</strain>
    </source>
</reference>
<keyword evidence="2 4" id="KW-0808">Transferase</keyword>
<name>A0ABU9CDV8_9BURK</name>
<keyword evidence="5" id="KW-1185">Reference proteome</keyword>
<dbReference type="Proteomes" id="UP001365405">
    <property type="component" value="Unassembled WGS sequence"/>
</dbReference>
<dbReference type="EC" id="2.3.1.-" evidence="4"/>
<proteinExistence type="inferred from homology"/>
<evidence type="ECO:0000256" key="3">
    <source>
        <dbReference type="ARBA" id="ARBA00023315"/>
    </source>
</evidence>
<evidence type="ECO:0000256" key="1">
    <source>
        <dbReference type="ARBA" id="ARBA00007274"/>
    </source>
</evidence>
<comment type="caution">
    <text evidence="4">The sequence shown here is derived from an EMBL/GenBank/DDBJ whole genome shotgun (WGS) entry which is preliminary data.</text>
</comment>
<accession>A0ABU9CDV8</accession>